<keyword evidence="7" id="KW-1185">Reference proteome</keyword>
<dbReference type="PANTHER" id="PTHR36974">
    <property type="entry name" value="MEMBRANE PROTEIN-RELATED"/>
    <property type="match status" value="1"/>
</dbReference>
<sequence>MNPRAAGRALLAALFIVGGALHFILPDAYAGVMPQWLGYHAQLVAISGACEMAGGLAVLLPPLRRAAGLGLILLSIAVLPANLQMLLDGLHDARPGWQIALLTLRLPLQLALVWWIWRVTKRHPGVGSLHPERH</sequence>
<comment type="subcellular location">
    <subcellularLocation>
        <location evidence="1">Membrane</location>
        <topology evidence="1">Multi-pass membrane protein</topology>
    </subcellularLocation>
</comment>
<dbReference type="EMBL" id="PDOB01000010">
    <property type="protein sequence ID" value="PIL40202.1"/>
    <property type="molecule type" value="Genomic_DNA"/>
</dbReference>
<proteinExistence type="predicted"/>
<evidence type="ECO:0000313" key="7">
    <source>
        <dbReference type="Proteomes" id="UP000228593"/>
    </source>
</evidence>
<evidence type="ECO:0000256" key="3">
    <source>
        <dbReference type="ARBA" id="ARBA00022989"/>
    </source>
</evidence>
<dbReference type="InterPro" id="IPR032808">
    <property type="entry name" value="DoxX"/>
</dbReference>
<evidence type="ECO:0000313" key="6">
    <source>
        <dbReference type="EMBL" id="PIL40202.1"/>
    </source>
</evidence>
<keyword evidence="2 5" id="KW-0812">Transmembrane</keyword>
<dbReference type="Pfam" id="PF13564">
    <property type="entry name" value="DoxX_2"/>
    <property type="match status" value="1"/>
</dbReference>
<evidence type="ECO:0000256" key="5">
    <source>
        <dbReference type="SAM" id="Phobius"/>
    </source>
</evidence>
<gene>
    <name evidence="6" type="ORF">CR103_08405</name>
</gene>
<dbReference type="Proteomes" id="UP000228593">
    <property type="component" value="Unassembled WGS sequence"/>
</dbReference>
<dbReference type="OrthoDB" id="3267646at2"/>
<reference evidence="6 7" key="1">
    <citation type="submission" date="2017-10" db="EMBL/GenBank/DDBJ databases">
        <title>Massilia psychrophilum sp. nov., a novel purple-pigmented bacterium isolated from Tianshan glacier, Xinjiang Municipality, China.</title>
        <authorList>
            <person name="Wang H."/>
        </authorList>
    </citation>
    <scope>NUCLEOTIDE SEQUENCE [LARGE SCALE GENOMIC DNA]</scope>
    <source>
        <strain evidence="6 7">JCM 30813</strain>
    </source>
</reference>
<dbReference type="GO" id="GO:0016020">
    <property type="term" value="C:membrane"/>
    <property type="evidence" value="ECO:0007669"/>
    <property type="project" value="UniProtKB-SubCell"/>
</dbReference>
<feature type="transmembrane region" description="Helical" evidence="5">
    <location>
        <begin position="99"/>
        <end position="117"/>
    </location>
</feature>
<accession>A0A2G8T2I1</accession>
<evidence type="ECO:0000256" key="1">
    <source>
        <dbReference type="ARBA" id="ARBA00004141"/>
    </source>
</evidence>
<comment type="caution">
    <text evidence="6">The sequence shown here is derived from an EMBL/GenBank/DDBJ whole genome shotgun (WGS) entry which is preliminary data.</text>
</comment>
<feature type="transmembrane region" description="Helical" evidence="5">
    <location>
        <begin position="67"/>
        <end position="87"/>
    </location>
</feature>
<dbReference type="RefSeq" id="WP_099915544.1">
    <property type="nucleotide sequence ID" value="NZ_BMHS01000011.1"/>
</dbReference>
<protein>
    <submittedName>
        <fullName evidence="6">DoxX family protein</fullName>
    </submittedName>
</protein>
<feature type="transmembrane region" description="Helical" evidence="5">
    <location>
        <begin position="40"/>
        <end position="60"/>
    </location>
</feature>
<keyword evidence="4 5" id="KW-0472">Membrane</keyword>
<dbReference type="AlphaFoldDB" id="A0A2G8T2I1"/>
<keyword evidence="3 5" id="KW-1133">Transmembrane helix</keyword>
<organism evidence="6 7">
    <name type="scientific">Massilia psychrophila</name>
    <dbReference type="NCBI Taxonomy" id="1603353"/>
    <lineage>
        <taxon>Bacteria</taxon>
        <taxon>Pseudomonadati</taxon>
        <taxon>Pseudomonadota</taxon>
        <taxon>Betaproteobacteria</taxon>
        <taxon>Burkholderiales</taxon>
        <taxon>Oxalobacteraceae</taxon>
        <taxon>Telluria group</taxon>
        <taxon>Massilia</taxon>
    </lineage>
</organism>
<evidence type="ECO:0000256" key="2">
    <source>
        <dbReference type="ARBA" id="ARBA00022692"/>
    </source>
</evidence>
<evidence type="ECO:0000256" key="4">
    <source>
        <dbReference type="ARBA" id="ARBA00023136"/>
    </source>
</evidence>
<dbReference type="PANTHER" id="PTHR36974:SF1">
    <property type="entry name" value="DOXX FAMILY MEMBRANE PROTEIN"/>
    <property type="match status" value="1"/>
</dbReference>
<name>A0A2G8T2I1_9BURK</name>